<evidence type="ECO:0000256" key="5">
    <source>
        <dbReference type="RuleBase" id="RU000499"/>
    </source>
</evidence>
<dbReference type="GO" id="GO:0034599">
    <property type="term" value="P:cellular response to oxidative stress"/>
    <property type="evidence" value="ECO:0007669"/>
    <property type="project" value="TreeGrafter"/>
</dbReference>
<dbReference type="Proteomes" id="UP000662873">
    <property type="component" value="Chromosome"/>
</dbReference>
<name>A0A809SFG1_9BACT</name>
<organism evidence="8 9">
    <name type="scientific">Candidatus Nitrosymbiomonas proteolyticus</name>
    <dbReference type="NCBI Taxonomy" id="2608984"/>
    <lineage>
        <taxon>Bacteria</taxon>
        <taxon>Bacillati</taxon>
        <taxon>Armatimonadota</taxon>
        <taxon>Armatimonadota incertae sedis</taxon>
        <taxon>Candidatus Nitrosymbiomonas</taxon>
    </lineage>
</organism>
<dbReference type="PANTHER" id="PTHR11592:SF78">
    <property type="entry name" value="GLUTATHIONE PEROXIDASE"/>
    <property type="match status" value="1"/>
</dbReference>
<dbReference type="PRINTS" id="PR01011">
    <property type="entry name" value="GLUTPROXDASE"/>
</dbReference>
<feature type="active site" evidence="4">
    <location>
        <position position="61"/>
    </location>
</feature>
<dbReference type="InterPro" id="IPR013766">
    <property type="entry name" value="Thioredoxin_domain"/>
</dbReference>
<comment type="similarity">
    <text evidence="1 5">Belongs to the glutathione peroxidase family.</text>
</comment>
<evidence type="ECO:0000256" key="3">
    <source>
        <dbReference type="ARBA" id="ARBA00023002"/>
    </source>
</evidence>
<dbReference type="InterPro" id="IPR029759">
    <property type="entry name" value="GPX_AS"/>
</dbReference>
<dbReference type="GO" id="GO:0004601">
    <property type="term" value="F:peroxidase activity"/>
    <property type="evidence" value="ECO:0007669"/>
    <property type="project" value="UniProtKB-KW"/>
</dbReference>
<dbReference type="PANTHER" id="PTHR11592">
    <property type="entry name" value="GLUTATHIONE PEROXIDASE"/>
    <property type="match status" value="1"/>
</dbReference>
<evidence type="ECO:0000256" key="2">
    <source>
        <dbReference type="ARBA" id="ARBA00022559"/>
    </source>
</evidence>
<evidence type="ECO:0000256" key="1">
    <source>
        <dbReference type="ARBA" id="ARBA00006926"/>
    </source>
</evidence>
<dbReference type="PROSITE" id="PS51352">
    <property type="entry name" value="THIOREDOXIN_2"/>
    <property type="match status" value="1"/>
</dbReference>
<dbReference type="AlphaFoldDB" id="A0A809SFG1"/>
<dbReference type="SUPFAM" id="SSF52833">
    <property type="entry name" value="Thioredoxin-like"/>
    <property type="match status" value="1"/>
</dbReference>
<proteinExistence type="inferred from homology"/>
<accession>A0A809SFG1</accession>
<dbReference type="PROSITE" id="PS51355">
    <property type="entry name" value="GLUTATHIONE_PEROXID_3"/>
    <property type="match status" value="1"/>
</dbReference>
<dbReference type="Pfam" id="PF00255">
    <property type="entry name" value="GSHPx"/>
    <property type="match status" value="1"/>
</dbReference>
<gene>
    <name evidence="8" type="ORF">NPRO_23890</name>
</gene>
<evidence type="ECO:0000313" key="9">
    <source>
        <dbReference type="Proteomes" id="UP000662873"/>
    </source>
</evidence>
<evidence type="ECO:0000259" key="7">
    <source>
        <dbReference type="PROSITE" id="PS51352"/>
    </source>
</evidence>
<feature type="signal peptide" evidence="6">
    <location>
        <begin position="1"/>
        <end position="20"/>
    </location>
</feature>
<dbReference type="EMBL" id="AP021858">
    <property type="protein sequence ID" value="BBO24794.1"/>
    <property type="molecule type" value="Genomic_DNA"/>
</dbReference>
<dbReference type="PIRSF" id="PIRSF000303">
    <property type="entry name" value="Glutathion_perox"/>
    <property type="match status" value="1"/>
</dbReference>
<keyword evidence="3 5" id="KW-0560">Oxidoreductase</keyword>
<evidence type="ECO:0000313" key="8">
    <source>
        <dbReference type="EMBL" id="BBO24794.1"/>
    </source>
</evidence>
<dbReference type="CDD" id="cd00340">
    <property type="entry name" value="GSH_Peroxidase"/>
    <property type="match status" value="1"/>
</dbReference>
<dbReference type="InterPro" id="IPR036249">
    <property type="entry name" value="Thioredoxin-like_sf"/>
</dbReference>
<dbReference type="InterPro" id="IPR000889">
    <property type="entry name" value="Glutathione_peroxidase"/>
</dbReference>
<dbReference type="KEGG" id="npy:NPRO_23890"/>
<feature type="domain" description="Thioredoxin" evidence="7">
    <location>
        <begin position="23"/>
        <end position="183"/>
    </location>
</feature>
<evidence type="ECO:0000256" key="4">
    <source>
        <dbReference type="PIRSR" id="PIRSR000303-1"/>
    </source>
</evidence>
<keyword evidence="2 5" id="KW-0575">Peroxidase</keyword>
<feature type="chain" id="PRO_5035239936" description="Glutathione peroxidase" evidence="6">
    <location>
        <begin position="21"/>
        <end position="183"/>
    </location>
</feature>
<reference evidence="8" key="1">
    <citation type="journal article" name="DNA Res.">
        <title>The physiological potential of anammox bacteria as revealed by their core genome structure.</title>
        <authorList>
            <person name="Okubo T."/>
            <person name="Toyoda A."/>
            <person name="Fukuhara K."/>
            <person name="Uchiyama I."/>
            <person name="Harigaya Y."/>
            <person name="Kuroiwa M."/>
            <person name="Suzuki T."/>
            <person name="Murakami Y."/>
            <person name="Suwa Y."/>
            <person name="Takami H."/>
        </authorList>
    </citation>
    <scope>NUCLEOTIDE SEQUENCE</scope>
    <source>
        <strain evidence="8">317325-2</strain>
    </source>
</reference>
<sequence length="183" mass="20639">MSMSCLFFAASLLAGLSSSAGEVDLDKPIYQFTMNTIEEQSLPLLTYKGKVLMVVNVASYCGLTPQYESLQAIHEKFKDRGLIVLGFPANQFNNQEPGSNEEIKEFCTQKYGVSFPMFSKIVVKGEGIHPLYQWLIGKTDRKDIEWNFAKFIVSRDGTKAWRFPSRTKPDAPEVLKVIEQQLG</sequence>
<protein>
    <recommendedName>
        <fullName evidence="5">Glutathione peroxidase</fullName>
    </recommendedName>
</protein>
<dbReference type="FunFam" id="3.40.30.10:FF:000010">
    <property type="entry name" value="Glutathione peroxidase"/>
    <property type="match status" value="1"/>
</dbReference>
<evidence type="ECO:0000256" key="6">
    <source>
        <dbReference type="SAM" id="SignalP"/>
    </source>
</evidence>
<keyword evidence="6" id="KW-0732">Signal</keyword>
<dbReference type="PROSITE" id="PS00460">
    <property type="entry name" value="GLUTATHIONE_PEROXID_1"/>
    <property type="match status" value="1"/>
</dbReference>
<dbReference type="Gene3D" id="3.40.30.10">
    <property type="entry name" value="Glutaredoxin"/>
    <property type="match status" value="1"/>
</dbReference>